<keyword evidence="3" id="KW-1185">Reference proteome</keyword>
<dbReference type="AlphaFoldDB" id="A0A5N6PRP4"/>
<name>A0A5N6PRP4_9ASTR</name>
<protein>
    <submittedName>
        <fullName evidence="2">Uncharacterized protein</fullName>
    </submittedName>
</protein>
<comment type="caution">
    <text evidence="2">The sequence shown here is derived from an EMBL/GenBank/DDBJ whole genome shotgun (WGS) entry which is preliminary data.</text>
</comment>
<accession>A0A5N6PRP4</accession>
<dbReference type="EMBL" id="SZYD01000003">
    <property type="protein sequence ID" value="KAD6796594.1"/>
    <property type="molecule type" value="Genomic_DNA"/>
</dbReference>
<evidence type="ECO:0000313" key="3">
    <source>
        <dbReference type="Proteomes" id="UP000326396"/>
    </source>
</evidence>
<evidence type="ECO:0000256" key="1">
    <source>
        <dbReference type="SAM" id="MobiDB-lite"/>
    </source>
</evidence>
<evidence type="ECO:0000313" key="2">
    <source>
        <dbReference type="EMBL" id="KAD6796594.1"/>
    </source>
</evidence>
<proteinExistence type="predicted"/>
<dbReference type="Proteomes" id="UP000326396">
    <property type="component" value="Linkage Group LG11"/>
</dbReference>
<organism evidence="2 3">
    <name type="scientific">Mikania micrantha</name>
    <name type="common">bitter vine</name>
    <dbReference type="NCBI Taxonomy" id="192012"/>
    <lineage>
        <taxon>Eukaryota</taxon>
        <taxon>Viridiplantae</taxon>
        <taxon>Streptophyta</taxon>
        <taxon>Embryophyta</taxon>
        <taxon>Tracheophyta</taxon>
        <taxon>Spermatophyta</taxon>
        <taxon>Magnoliopsida</taxon>
        <taxon>eudicotyledons</taxon>
        <taxon>Gunneridae</taxon>
        <taxon>Pentapetalae</taxon>
        <taxon>asterids</taxon>
        <taxon>campanulids</taxon>
        <taxon>Asterales</taxon>
        <taxon>Asteraceae</taxon>
        <taxon>Asteroideae</taxon>
        <taxon>Heliantheae alliance</taxon>
        <taxon>Eupatorieae</taxon>
        <taxon>Mikania</taxon>
    </lineage>
</organism>
<gene>
    <name evidence="2" type="ORF">E3N88_07490</name>
</gene>
<feature type="region of interest" description="Disordered" evidence="1">
    <location>
        <begin position="1"/>
        <end position="29"/>
    </location>
</feature>
<reference evidence="2 3" key="1">
    <citation type="submission" date="2019-05" db="EMBL/GenBank/DDBJ databases">
        <title>Mikania micrantha, genome provides insights into the molecular mechanism of rapid growth.</title>
        <authorList>
            <person name="Liu B."/>
        </authorList>
    </citation>
    <scope>NUCLEOTIDE SEQUENCE [LARGE SCALE GENOMIC DNA]</scope>
    <source>
        <strain evidence="2">NLD-2019</strain>
        <tissue evidence="2">Leaf</tissue>
    </source>
</reference>
<sequence>MLPDRPLPIPHHHHRSPPPRFTTTGGPPPAASSIAVVKLHLMAACFTTSRLIHRSISLLRPSSPDGLLHHRRRHPSIDRLIHLRRQASLQAASHLRRRHHLRSTSAVATTSHRSLGWI</sequence>